<dbReference type="EMBL" id="VDGT01000037">
    <property type="protein sequence ID" value="TNM23680.1"/>
    <property type="molecule type" value="Genomic_DNA"/>
</dbReference>
<feature type="region of interest" description="Disordered" evidence="1">
    <location>
        <begin position="1"/>
        <end position="33"/>
    </location>
</feature>
<evidence type="ECO:0000313" key="2">
    <source>
        <dbReference type="EMBL" id="TNM23680.1"/>
    </source>
</evidence>
<dbReference type="OrthoDB" id="4570343at2"/>
<feature type="region of interest" description="Disordered" evidence="1">
    <location>
        <begin position="50"/>
        <end position="70"/>
    </location>
</feature>
<accession>A0A5C4UJI2</accession>
<name>A0A5C4UJI2_9ACTN</name>
<dbReference type="InterPro" id="IPR032584">
    <property type="entry name" value="DUF4913"/>
</dbReference>
<comment type="caution">
    <text evidence="2">The sequence shown here is derived from an EMBL/GenBank/DDBJ whole genome shotgun (WGS) entry which is preliminary data.</text>
</comment>
<keyword evidence="3" id="KW-1185">Reference proteome</keyword>
<dbReference type="RefSeq" id="WP_139650211.1">
    <property type="nucleotide sequence ID" value="NZ_BAAAZS010000123.1"/>
</dbReference>
<sequence length="205" mass="22341">MPHTPEPADPEAESTEAAEPEPVEGDLPEPIRLDPADLAAGFARLSNVFATAGDTEDETGAVEDLPDDAPPRPAGAGFILLKRGRAHARELARLTRWVDDILLPTYGREISTQAPWCPWWPQHPEAVARLHALWLSWRQHIAPDAGPSGPAIWHRDFLDHTMAQLRSPGGPFAACTTHPHRRAHRLLPPPPATEHDEPASTSVAA</sequence>
<protein>
    <submittedName>
        <fullName evidence="2">DUF4913 domain-containing protein</fullName>
    </submittedName>
</protein>
<dbReference type="Pfam" id="PF16259">
    <property type="entry name" value="DUF4913"/>
    <property type="match status" value="1"/>
</dbReference>
<feature type="compositionally biased region" description="Acidic residues" evidence="1">
    <location>
        <begin position="54"/>
        <end position="67"/>
    </location>
</feature>
<reference evidence="2 3" key="1">
    <citation type="submission" date="2019-06" db="EMBL/GenBank/DDBJ databases">
        <title>Draft genome of Streptomyces sedi sp. JCM16909.</title>
        <authorList>
            <person name="Klykleung N."/>
            <person name="Tanasupawat S."/>
            <person name="Kudo T."/>
            <person name="Yuki M."/>
            <person name="Ohkuma M."/>
        </authorList>
    </citation>
    <scope>NUCLEOTIDE SEQUENCE [LARGE SCALE GENOMIC DNA]</scope>
    <source>
        <strain evidence="2 3">JCM 16909</strain>
    </source>
</reference>
<evidence type="ECO:0000313" key="3">
    <source>
        <dbReference type="Proteomes" id="UP000311713"/>
    </source>
</evidence>
<feature type="compositionally biased region" description="Acidic residues" evidence="1">
    <location>
        <begin position="8"/>
        <end position="27"/>
    </location>
</feature>
<gene>
    <name evidence="2" type="ORF">FH715_27685</name>
</gene>
<feature type="region of interest" description="Disordered" evidence="1">
    <location>
        <begin position="182"/>
        <end position="205"/>
    </location>
</feature>
<proteinExistence type="predicted"/>
<dbReference type="AlphaFoldDB" id="A0A5C4UJI2"/>
<evidence type="ECO:0000256" key="1">
    <source>
        <dbReference type="SAM" id="MobiDB-lite"/>
    </source>
</evidence>
<dbReference type="Proteomes" id="UP000311713">
    <property type="component" value="Unassembled WGS sequence"/>
</dbReference>
<organism evidence="2 3">
    <name type="scientific">Streptomyces sedi</name>
    <dbReference type="NCBI Taxonomy" id="555059"/>
    <lineage>
        <taxon>Bacteria</taxon>
        <taxon>Bacillati</taxon>
        <taxon>Actinomycetota</taxon>
        <taxon>Actinomycetes</taxon>
        <taxon>Kitasatosporales</taxon>
        <taxon>Streptomycetaceae</taxon>
        <taxon>Streptomyces</taxon>
    </lineage>
</organism>